<evidence type="ECO:0000256" key="1">
    <source>
        <dbReference type="SAM" id="MobiDB-lite"/>
    </source>
</evidence>
<evidence type="ECO:0000313" key="2">
    <source>
        <dbReference type="EMBL" id="OIQ69460.1"/>
    </source>
</evidence>
<feature type="region of interest" description="Disordered" evidence="1">
    <location>
        <begin position="37"/>
        <end position="127"/>
    </location>
</feature>
<feature type="region of interest" description="Disordered" evidence="1">
    <location>
        <begin position="331"/>
        <end position="376"/>
    </location>
</feature>
<name>A0A1J5PPE9_9ZZZZ</name>
<accession>A0A1J5PPE9</accession>
<feature type="compositionally biased region" description="Basic and acidic residues" evidence="1">
    <location>
        <begin position="341"/>
        <end position="365"/>
    </location>
</feature>
<comment type="caution">
    <text evidence="2">The sequence shown here is derived from an EMBL/GenBank/DDBJ whole genome shotgun (WGS) entry which is preliminary data.</text>
</comment>
<feature type="compositionally biased region" description="Gly residues" evidence="1">
    <location>
        <begin position="163"/>
        <end position="174"/>
    </location>
</feature>
<gene>
    <name evidence="2" type="ORF">GALL_489400</name>
</gene>
<organism evidence="2">
    <name type="scientific">mine drainage metagenome</name>
    <dbReference type="NCBI Taxonomy" id="410659"/>
    <lineage>
        <taxon>unclassified sequences</taxon>
        <taxon>metagenomes</taxon>
        <taxon>ecological metagenomes</taxon>
    </lineage>
</organism>
<dbReference type="EMBL" id="MLJW01004716">
    <property type="protein sequence ID" value="OIQ69460.1"/>
    <property type="molecule type" value="Genomic_DNA"/>
</dbReference>
<proteinExistence type="predicted"/>
<feature type="compositionally biased region" description="Basic and acidic residues" evidence="1">
    <location>
        <begin position="76"/>
        <end position="93"/>
    </location>
</feature>
<dbReference type="AlphaFoldDB" id="A0A1J5PPE9"/>
<feature type="region of interest" description="Disordered" evidence="1">
    <location>
        <begin position="207"/>
        <end position="253"/>
    </location>
</feature>
<reference evidence="2" key="1">
    <citation type="submission" date="2016-10" db="EMBL/GenBank/DDBJ databases">
        <title>Sequence of Gallionella enrichment culture.</title>
        <authorList>
            <person name="Poehlein A."/>
            <person name="Muehling M."/>
            <person name="Daniel R."/>
        </authorList>
    </citation>
    <scope>NUCLEOTIDE SEQUENCE</scope>
</reference>
<protein>
    <submittedName>
        <fullName evidence="2">Uncharacterized protein</fullName>
    </submittedName>
</protein>
<feature type="region of interest" description="Disordered" evidence="1">
    <location>
        <begin position="161"/>
        <end position="188"/>
    </location>
</feature>
<sequence length="376" mass="39051">MGGLEAAALVNGDVDQHRALAHELQILALDQLGRRGAGDQHAADHQVGGRQEFQQGSARREHRAGAALEVGVQHGEPGRGDVHDGHVGAHADGDLGGVEAGDAAAQDDHLGGRHAGHAAHQDAASAGRRQQIVGADLGGHAPGHLAHGGEQRQAAALVEDGLIGDGGDAGGEQVGLGDDRRRPVRPCEQGVPGRLAVLDERGGRLVDRHRHDPCVGQPGETTPGDLPADLGESGRGRDPAAPLPVEGEGDDRDPLMAESLHVTAQLGGADAVLDPDLGDALEGFALDRDDGDAAASQRREVRVVGRGAADEHGDVHHGGLDERVQVGWGLVGRAGDQQDAEPERPQRARQTVEHLDRHRVAERATELVADQDADDP</sequence>